<accession>G6XK72</accession>
<name>G6XK72_9PROT</name>
<dbReference type="RefSeq" id="WP_008851948.1">
    <property type="nucleotide sequence ID" value="NZ_AGQV01000005.1"/>
</dbReference>
<comment type="caution">
    <text evidence="1">The sequence shown here is derived from an EMBL/GenBank/DDBJ whole genome shotgun (WGS) entry which is preliminary data.</text>
</comment>
<dbReference type="OrthoDB" id="7245203at2"/>
<dbReference type="Proteomes" id="UP000004949">
    <property type="component" value="Unassembled WGS sequence"/>
</dbReference>
<organism evidence="1 2">
    <name type="scientific">Gluconobacter morbifer G707</name>
    <dbReference type="NCBI Taxonomy" id="1088869"/>
    <lineage>
        <taxon>Bacteria</taxon>
        <taxon>Pseudomonadati</taxon>
        <taxon>Pseudomonadota</taxon>
        <taxon>Alphaproteobacteria</taxon>
        <taxon>Acetobacterales</taxon>
        <taxon>Acetobacteraceae</taxon>
        <taxon>Gluconobacter</taxon>
    </lineage>
</organism>
<dbReference type="GO" id="GO:0090313">
    <property type="term" value="P:regulation of protein targeting to membrane"/>
    <property type="evidence" value="ECO:0007669"/>
    <property type="project" value="TreeGrafter"/>
</dbReference>
<dbReference type="PATRIC" id="fig|1088869.3.peg.1796"/>
<evidence type="ECO:0000313" key="2">
    <source>
        <dbReference type="Proteomes" id="UP000004949"/>
    </source>
</evidence>
<sequence>MLRWFSGALFGAIVLTALALWGGWTWVGHHDFSALVVQKLSKATGRAVRVRAVHVQPGLWMDVTMDDLHIANIPGGTRPDMMSLGHLHAKLRLMSLLHGPAEVRNVTISRYSGLFERTPEHLPNWRFGATMEELHHPAPARHPAPKPDIHWMPGLRDATIDDSDVTYRTAGGASYRVGLQHVTFASTSDSAPLIMRLSGSYNDVPVAITADMQSIRHLRRIPEPYGTKAHVTSGDMTSDFDGTLTDPMNFDGVQGHVTVATPTSATLFAVAGMTAHAPMKLTMTGDFIHQGNDWHFANTRGTVQDSPIQSGIFDLLEGMHGHPDIITADLGFTTLDINSLMPVLSGSGTPRKAEASLRPETDLPLLAPLHPDPILHATLTTEQLLYNRLIFSNLKIEASQTPGRVEIPLLRLEYVGATLNAKGRIDADGNAASINAEVALAHGDIDHLRRVAELAPVPVNGTLGLRVIAQAAHVRTLNEASRKADVIAAVSMEKGEIAREIVEAASMDLRLLVRHAKGVTPITCMLGVLQLHQGVGTVAPLRIRTGEGIVAAKADFDLNRRWLDLVFASRPFSTSFFALDVPVRVSGRFDNPGLSLASWSKEGRNLLADSNALTRLPPALRGFAASNACARPTR</sequence>
<dbReference type="STRING" id="1088869.GMO_18010"/>
<protein>
    <submittedName>
        <fullName evidence="1">Uncharacterized protein</fullName>
    </submittedName>
</protein>
<dbReference type="eggNOG" id="COG2982">
    <property type="taxonomic scope" value="Bacteria"/>
</dbReference>
<dbReference type="AlphaFoldDB" id="G6XK72"/>
<dbReference type="PANTHER" id="PTHR30441">
    <property type="entry name" value="DUF748 DOMAIN-CONTAINING PROTEIN"/>
    <property type="match status" value="1"/>
</dbReference>
<dbReference type="PANTHER" id="PTHR30441:SF8">
    <property type="entry name" value="DUF748 DOMAIN-CONTAINING PROTEIN"/>
    <property type="match status" value="1"/>
</dbReference>
<reference evidence="1 2" key="1">
    <citation type="submission" date="2011-10" db="EMBL/GenBank/DDBJ databases">
        <title>Genome sequence of Gluconobacter morbifer G707, isolated from Drosophila gut.</title>
        <authorList>
            <person name="Lee W.-J."/>
            <person name="Kim E.-K."/>
        </authorList>
    </citation>
    <scope>NUCLEOTIDE SEQUENCE [LARGE SCALE GENOMIC DNA]</scope>
    <source>
        <strain evidence="1 2">G707</strain>
    </source>
</reference>
<gene>
    <name evidence="1" type="ORF">GMO_18010</name>
</gene>
<keyword evidence="2" id="KW-1185">Reference proteome</keyword>
<dbReference type="InterPro" id="IPR052894">
    <property type="entry name" value="AsmA-related"/>
</dbReference>
<dbReference type="GO" id="GO:0005886">
    <property type="term" value="C:plasma membrane"/>
    <property type="evidence" value="ECO:0007669"/>
    <property type="project" value="TreeGrafter"/>
</dbReference>
<dbReference type="EMBL" id="AGQV01000005">
    <property type="protein sequence ID" value="EHH68034.1"/>
    <property type="molecule type" value="Genomic_DNA"/>
</dbReference>
<evidence type="ECO:0000313" key="1">
    <source>
        <dbReference type="EMBL" id="EHH68034.1"/>
    </source>
</evidence>
<proteinExistence type="predicted"/>